<dbReference type="SUPFAM" id="SSF63825">
    <property type="entry name" value="YWTD domain"/>
    <property type="match status" value="1"/>
</dbReference>
<dbReference type="Proteomes" id="UP000749559">
    <property type="component" value="Unassembled WGS sequence"/>
</dbReference>
<dbReference type="FunFam" id="2.120.10.30:FF:000241">
    <property type="entry name" value="Low-density lipoprotein receptor-related protein 6"/>
    <property type="match status" value="1"/>
</dbReference>
<dbReference type="GO" id="GO:0005886">
    <property type="term" value="C:plasma membrane"/>
    <property type="evidence" value="ECO:0007669"/>
    <property type="project" value="TreeGrafter"/>
</dbReference>
<dbReference type="InterPro" id="IPR011042">
    <property type="entry name" value="6-blade_b-propeller_TolB-like"/>
</dbReference>
<dbReference type="OrthoDB" id="10046193at2759"/>
<reference evidence="6" key="1">
    <citation type="submission" date="2022-03" db="EMBL/GenBank/DDBJ databases">
        <authorList>
            <person name="Martin C."/>
        </authorList>
    </citation>
    <scope>NUCLEOTIDE SEQUENCE</scope>
</reference>
<keyword evidence="3" id="KW-0677">Repeat</keyword>
<dbReference type="InterPro" id="IPR050778">
    <property type="entry name" value="Cueball_EGF_LRP_Nidogen"/>
</dbReference>
<proteinExistence type="predicted"/>
<sequence length="508" mass="56592">MTYQNPVFGTSFLPETEEGRNRGIKVGIYEDIPDDDEHQHYQALKPPGDEHEYATSFGNTAEATYPIYQTLRGQGNVDQTYTSPSYNTRRLNKSSCLKSKSCKVIIAVLSGIAILIGGVLIGLFIFGKHNDYTSSPMESRDTTLITTGSTQRQQVTRTSTISGQVRTTQTNGTTTSFTTIKTTTSTPLIDEVMEDNFIVFVDTLLESLYQMDTHDPLRYRKVAKTGPNPVAVAYDPVGKRIYFTDVNEETINSVALDGTDLKIVKKLSAVSIPDGLAIEPNSRLLYYTDAGRNTISVMTLDGSLEKTLVYVNNSKPRAIQLDPVNKKMYWSDWGLGQIEVANMDGSGRQLVTNNTLWPNGLALDVRKQLLYFCDWMWNNIEVIDLNDNNALTVILSLPLTFAELFGSSSKTHFFGITLDETYLYISDWKKRQLQRVTRVGTSSYDGYGARDFFRINGLQIYNSSVRTIEESVCQTRNGGCSHLCIPSSAGRTCMCPNGQSLLDETTCS</sequence>
<evidence type="ECO:0000256" key="1">
    <source>
        <dbReference type="ARBA" id="ARBA00022536"/>
    </source>
</evidence>
<evidence type="ECO:0000256" key="4">
    <source>
        <dbReference type="ARBA" id="ARBA00023157"/>
    </source>
</evidence>
<evidence type="ECO:0000313" key="6">
    <source>
        <dbReference type="EMBL" id="CAH1788964.1"/>
    </source>
</evidence>
<evidence type="ECO:0000256" key="2">
    <source>
        <dbReference type="ARBA" id="ARBA00022729"/>
    </source>
</evidence>
<gene>
    <name evidence="6" type="ORF">OFUS_LOCUS14405</name>
</gene>
<keyword evidence="7" id="KW-1185">Reference proteome</keyword>
<dbReference type="GO" id="GO:0017147">
    <property type="term" value="F:Wnt-protein binding"/>
    <property type="evidence" value="ECO:0007669"/>
    <property type="project" value="TreeGrafter"/>
</dbReference>
<evidence type="ECO:0000313" key="7">
    <source>
        <dbReference type="Proteomes" id="UP000749559"/>
    </source>
</evidence>
<dbReference type="PANTHER" id="PTHR46513">
    <property type="entry name" value="VITELLOGENIN RECEPTOR-LIKE PROTEIN-RELATED-RELATED"/>
    <property type="match status" value="1"/>
</dbReference>
<keyword evidence="1" id="KW-0245">EGF-like domain</keyword>
<keyword evidence="2" id="KW-0732">Signal</keyword>
<dbReference type="PANTHER" id="PTHR46513:SF13">
    <property type="entry name" value="EGF-LIKE DOMAIN-CONTAINING PROTEIN"/>
    <property type="match status" value="1"/>
</dbReference>
<protein>
    <submittedName>
        <fullName evidence="6">Uncharacterized protein</fullName>
    </submittedName>
</protein>
<dbReference type="InterPro" id="IPR000033">
    <property type="entry name" value="LDLR_classB_rpt"/>
</dbReference>
<dbReference type="Pfam" id="PF00058">
    <property type="entry name" value="Ldl_recept_b"/>
    <property type="match status" value="1"/>
</dbReference>
<comment type="caution">
    <text evidence="6">The sequence shown here is derived from an EMBL/GenBank/DDBJ whole genome shotgun (WGS) entry which is preliminary data.</text>
</comment>
<dbReference type="AlphaFoldDB" id="A0A8J1UKP2"/>
<dbReference type="GO" id="GO:0042813">
    <property type="term" value="F:Wnt receptor activity"/>
    <property type="evidence" value="ECO:0007669"/>
    <property type="project" value="TreeGrafter"/>
</dbReference>
<dbReference type="GO" id="GO:0060070">
    <property type="term" value="P:canonical Wnt signaling pathway"/>
    <property type="evidence" value="ECO:0007669"/>
    <property type="project" value="TreeGrafter"/>
</dbReference>
<name>A0A8J1UKP2_OWEFU</name>
<keyword evidence="4" id="KW-1015">Disulfide bond</keyword>
<dbReference type="EMBL" id="CAIIXF020000007">
    <property type="protein sequence ID" value="CAH1788964.1"/>
    <property type="molecule type" value="Genomic_DNA"/>
</dbReference>
<accession>A0A8J1UKP2</accession>
<evidence type="ECO:0000256" key="5">
    <source>
        <dbReference type="ARBA" id="ARBA00023180"/>
    </source>
</evidence>
<dbReference type="Gene3D" id="2.120.10.30">
    <property type="entry name" value="TolB, C-terminal domain"/>
    <property type="match status" value="1"/>
</dbReference>
<dbReference type="SMART" id="SM00135">
    <property type="entry name" value="LY"/>
    <property type="match status" value="5"/>
</dbReference>
<organism evidence="6 7">
    <name type="scientific">Owenia fusiformis</name>
    <name type="common">Polychaete worm</name>
    <dbReference type="NCBI Taxonomy" id="6347"/>
    <lineage>
        <taxon>Eukaryota</taxon>
        <taxon>Metazoa</taxon>
        <taxon>Spiralia</taxon>
        <taxon>Lophotrochozoa</taxon>
        <taxon>Annelida</taxon>
        <taxon>Polychaeta</taxon>
        <taxon>Sedentaria</taxon>
        <taxon>Canalipalpata</taxon>
        <taxon>Sabellida</taxon>
        <taxon>Oweniida</taxon>
        <taxon>Oweniidae</taxon>
        <taxon>Owenia</taxon>
    </lineage>
</organism>
<keyword evidence="5" id="KW-0325">Glycoprotein</keyword>
<dbReference type="PROSITE" id="PS51120">
    <property type="entry name" value="LDLRB"/>
    <property type="match status" value="3"/>
</dbReference>
<evidence type="ECO:0000256" key="3">
    <source>
        <dbReference type="ARBA" id="ARBA00022737"/>
    </source>
</evidence>